<dbReference type="Gene3D" id="4.10.60.30">
    <property type="entry name" value="Nanos, RNA-binding domain"/>
    <property type="match status" value="1"/>
</dbReference>
<evidence type="ECO:0000313" key="5">
    <source>
        <dbReference type="Proteomes" id="UP000008068"/>
    </source>
</evidence>
<dbReference type="GO" id="GO:0003723">
    <property type="term" value="F:RNA binding"/>
    <property type="evidence" value="ECO:0007669"/>
    <property type="project" value="UniProtKB-UniRule"/>
</dbReference>
<keyword evidence="1" id="KW-0863">Zinc-finger</keyword>
<dbReference type="eggNOG" id="KOG4602">
    <property type="taxonomic scope" value="Eukaryota"/>
</dbReference>
<dbReference type="Proteomes" id="UP000008068">
    <property type="component" value="Unassembled WGS sequence"/>
</dbReference>
<keyword evidence="1" id="KW-0862">Zinc</keyword>
<keyword evidence="5" id="KW-1185">Reference proteome</keyword>
<feature type="region of interest" description="Disordered" evidence="2">
    <location>
        <begin position="20"/>
        <end position="72"/>
    </location>
</feature>
<dbReference type="GO" id="GO:0008270">
    <property type="term" value="F:zinc ion binding"/>
    <property type="evidence" value="ECO:0007669"/>
    <property type="project" value="UniProtKB-KW"/>
</dbReference>
<dbReference type="InterPro" id="IPR038129">
    <property type="entry name" value="Nanos_sf"/>
</dbReference>
<keyword evidence="1" id="KW-0479">Metal-binding</keyword>
<accession>G0P9V2</accession>
<feature type="domain" description="Nanos-type" evidence="3">
    <location>
        <begin position="81"/>
        <end position="148"/>
    </location>
</feature>
<dbReference type="STRING" id="135651.G0P9V2"/>
<proteinExistence type="inferred from homology"/>
<evidence type="ECO:0000259" key="3">
    <source>
        <dbReference type="PROSITE" id="PS51522"/>
    </source>
</evidence>
<keyword evidence="1" id="KW-0810">Translation regulation</keyword>
<sequence length="158" mass="17802">MININFVFEASGFHVVGEHDQHIHRQLQQQQPQQRNAVTPPLPNGRPAEQDRRHPNRNAVRPPLHRQGRAPHEPRVERPACCCFCYGTAKAEAAAAGRPAPPKDGPGYWSGHHSIIDRRVVCPVLFEVVCGVCGDTGAEAHTTEYHLQHPDLFRRRQH</sequence>
<evidence type="ECO:0000313" key="4">
    <source>
        <dbReference type="EMBL" id="EGT48745.1"/>
    </source>
</evidence>
<dbReference type="GO" id="GO:0006417">
    <property type="term" value="P:regulation of translation"/>
    <property type="evidence" value="ECO:0007669"/>
    <property type="project" value="UniProtKB-UniRule"/>
</dbReference>
<dbReference type="InterPro" id="IPR024161">
    <property type="entry name" value="Znf_nanos-typ"/>
</dbReference>
<gene>
    <name evidence="4" type="ORF">CAEBREN_04440</name>
</gene>
<dbReference type="AlphaFoldDB" id="G0P9V2"/>
<keyword evidence="1" id="KW-0694">RNA-binding</keyword>
<evidence type="ECO:0000256" key="1">
    <source>
        <dbReference type="PROSITE-ProRule" id="PRU00855"/>
    </source>
</evidence>
<dbReference type="HOGENOM" id="CLU_1670904_0_0_1"/>
<reference evidence="5" key="1">
    <citation type="submission" date="2011-07" db="EMBL/GenBank/DDBJ databases">
        <authorList>
            <consortium name="Caenorhabditis brenneri Sequencing and Analysis Consortium"/>
            <person name="Wilson R.K."/>
        </authorList>
    </citation>
    <scope>NUCLEOTIDE SEQUENCE [LARGE SCALE GENOMIC DNA]</scope>
    <source>
        <strain evidence="5">PB2801</strain>
    </source>
</reference>
<dbReference type="Pfam" id="PF05741">
    <property type="entry name" value="zf-nanos"/>
    <property type="match status" value="1"/>
</dbReference>
<name>G0P9V2_CAEBE</name>
<evidence type="ECO:0000256" key="2">
    <source>
        <dbReference type="SAM" id="MobiDB-lite"/>
    </source>
</evidence>
<dbReference type="InParanoid" id="G0P9V2"/>
<dbReference type="PROSITE" id="PS51522">
    <property type="entry name" value="ZF_NANOS"/>
    <property type="match status" value="1"/>
</dbReference>
<organism evidence="5">
    <name type="scientific">Caenorhabditis brenneri</name>
    <name type="common">Nematode worm</name>
    <dbReference type="NCBI Taxonomy" id="135651"/>
    <lineage>
        <taxon>Eukaryota</taxon>
        <taxon>Metazoa</taxon>
        <taxon>Ecdysozoa</taxon>
        <taxon>Nematoda</taxon>
        <taxon>Chromadorea</taxon>
        <taxon>Rhabditida</taxon>
        <taxon>Rhabditina</taxon>
        <taxon>Rhabditomorpha</taxon>
        <taxon>Rhabditoidea</taxon>
        <taxon>Rhabditidae</taxon>
        <taxon>Peloderinae</taxon>
        <taxon>Caenorhabditis</taxon>
    </lineage>
</organism>
<protein>
    <recommendedName>
        <fullName evidence="3">Nanos-type domain-containing protein</fullName>
    </recommendedName>
</protein>
<dbReference type="OrthoDB" id="5870823at2759"/>
<comment type="similarity">
    <text evidence="1">Belongs to the nanos family.</text>
</comment>
<dbReference type="EMBL" id="GL380158">
    <property type="protein sequence ID" value="EGT48745.1"/>
    <property type="molecule type" value="Genomic_DNA"/>
</dbReference>